<dbReference type="InterPro" id="IPR011041">
    <property type="entry name" value="Quinoprot_gluc/sorb_DH_b-prop"/>
</dbReference>
<feature type="domain" description="Phytase-like" evidence="2">
    <location>
        <begin position="32"/>
        <end position="277"/>
    </location>
</feature>
<name>A0A2S5CG32_9GAMM</name>
<protein>
    <recommendedName>
        <fullName evidence="2">Phytase-like domain-containing protein</fullName>
    </recommendedName>
</protein>
<dbReference type="RefSeq" id="WP_103975848.1">
    <property type="nucleotide sequence ID" value="NZ_PGFZ01000024.1"/>
</dbReference>
<evidence type="ECO:0000259" key="2">
    <source>
        <dbReference type="Pfam" id="PF13449"/>
    </source>
</evidence>
<dbReference type="AlphaFoldDB" id="A0A2S5CG32"/>
<dbReference type="InterPro" id="IPR027372">
    <property type="entry name" value="Phytase-like_dom"/>
</dbReference>
<evidence type="ECO:0000256" key="1">
    <source>
        <dbReference type="SAM" id="SignalP"/>
    </source>
</evidence>
<comment type="caution">
    <text evidence="3">The sequence shown here is derived from an EMBL/GenBank/DDBJ whole genome shotgun (WGS) entry which is preliminary data.</text>
</comment>
<dbReference type="Pfam" id="PF13449">
    <property type="entry name" value="Phytase-like"/>
    <property type="match status" value="1"/>
</dbReference>
<feature type="signal peptide" evidence="1">
    <location>
        <begin position="1"/>
        <end position="20"/>
    </location>
</feature>
<sequence length="289" mass="31031">MNLKLIITLTALLAAPACFADWQSVGEGKTIGISGIAPIDKTRYLVVHDNKKPDQPRLSIITVGSKTASLASIAWCDKAKPPIDLEGLTAIPNHSGEYLVLESKGSVTRIKLSGKTCKVTHAAFNLPTQTEASNMEALALQCFGKNCLLAWAERGKNQQPAQLSFGVFDVKNNTLSAPANPPYPFHAPAPTADEARSISDMAIGQDGGLWVSAASDQGDDGPFQSAVYKIGQFQKDKGKGEWLYPFSNPEEHSKYDKVKIEALNFTADGQLILGTDDENQGAKVGVYPK</sequence>
<accession>A0A2S5CG32</accession>
<dbReference type="Proteomes" id="UP000237423">
    <property type="component" value="Unassembled WGS sequence"/>
</dbReference>
<dbReference type="SUPFAM" id="SSF50952">
    <property type="entry name" value="Soluble quinoprotein glucose dehydrogenase"/>
    <property type="match status" value="1"/>
</dbReference>
<proteinExistence type="predicted"/>
<dbReference type="EMBL" id="PGFZ01000024">
    <property type="protein sequence ID" value="POZ49765.1"/>
    <property type="molecule type" value="Genomic_DNA"/>
</dbReference>
<organism evidence="3 4">
    <name type="scientific">Methylovulum psychrotolerans</name>
    <dbReference type="NCBI Taxonomy" id="1704499"/>
    <lineage>
        <taxon>Bacteria</taxon>
        <taxon>Pseudomonadati</taxon>
        <taxon>Pseudomonadota</taxon>
        <taxon>Gammaproteobacteria</taxon>
        <taxon>Methylococcales</taxon>
        <taxon>Methylococcaceae</taxon>
        <taxon>Methylovulum</taxon>
    </lineage>
</organism>
<keyword evidence="1" id="KW-0732">Signal</keyword>
<feature type="chain" id="PRO_5015461342" description="Phytase-like domain-containing protein" evidence="1">
    <location>
        <begin position="21"/>
        <end position="289"/>
    </location>
</feature>
<reference evidence="3 4" key="1">
    <citation type="submission" date="2017-11" db="EMBL/GenBank/DDBJ databases">
        <title>Draft Genome Sequence of Methylobacter psychrotolerans Sph1T, an Obligate Methanotroph from Low-Temperature Environments.</title>
        <authorList>
            <person name="Oshkin I.Y."/>
            <person name="Miroshnikov K."/>
            <person name="Belova S.E."/>
            <person name="Korzhenkov A."/>
            <person name="Toshchakov S.V."/>
            <person name="Dedysh S.N."/>
        </authorList>
    </citation>
    <scope>NUCLEOTIDE SEQUENCE [LARGE SCALE GENOMIC DNA]</scope>
    <source>
        <strain evidence="3 4">Sph1</strain>
    </source>
</reference>
<gene>
    <name evidence="3" type="ORF">AADEFJLK_04441</name>
</gene>
<evidence type="ECO:0000313" key="3">
    <source>
        <dbReference type="EMBL" id="POZ49765.1"/>
    </source>
</evidence>
<evidence type="ECO:0000313" key="4">
    <source>
        <dbReference type="Proteomes" id="UP000237423"/>
    </source>
</evidence>